<proteinExistence type="predicted"/>
<dbReference type="Proteomes" id="UP000529417">
    <property type="component" value="Unassembled WGS sequence"/>
</dbReference>
<feature type="transmembrane region" description="Helical" evidence="1">
    <location>
        <begin position="60"/>
        <end position="87"/>
    </location>
</feature>
<evidence type="ECO:0000313" key="3">
    <source>
        <dbReference type="Proteomes" id="UP000529417"/>
    </source>
</evidence>
<dbReference type="RefSeq" id="WP_179907340.1">
    <property type="nucleotide sequence ID" value="NZ_JACBXS010000051.1"/>
</dbReference>
<evidence type="ECO:0000313" key="2">
    <source>
        <dbReference type="EMBL" id="NYS26546.1"/>
    </source>
</evidence>
<dbReference type="InterPro" id="IPR018723">
    <property type="entry name" value="DUF2254_membrane"/>
</dbReference>
<feature type="transmembrane region" description="Helical" evidence="1">
    <location>
        <begin position="136"/>
        <end position="157"/>
    </location>
</feature>
<sequence length="419" mass="45919">MQLSLSSLSFRLKNLVSQIWTKVTAYTLLSVLTALLAMWLRPFIPSDLALQIGAESAETILEVVATSMLTVATFSMGIMASAIAGAADGATPRATELLLEDRVSQNALATFLGAFAFSLVGIIGLTMGFYEEGGRLILFGMTLVVILLIFVAFIRWINALRSFGRIPDTLSRIETAVDHSLKCRLRDPYLSCNPLHNMPATDGMRALTPPCSGFVRHIDLISLQRLAEEHDLRIWIDRPPGRFTSVVRPLAFVSTPGGLPDAALIRALAKCFTVGPVRSFAQDPQFGMIVFAETASRALSPAVNDPGTAIDVLRRAIAILQDWDTPAEPEIIHHRIWMPGLCPEAFLTDLIRPIARDGAQMVEVHHVILSLLRDLARARPDVFAAPARRHAKEALARAEDALVLDSERQELRRIAEAFG</sequence>
<protein>
    <submittedName>
        <fullName evidence="2">DUF2254 domain-containing protein</fullName>
    </submittedName>
</protein>
<organism evidence="2 3">
    <name type="scientific">Rhabdonatronobacter sediminivivens</name>
    <dbReference type="NCBI Taxonomy" id="2743469"/>
    <lineage>
        <taxon>Bacteria</taxon>
        <taxon>Pseudomonadati</taxon>
        <taxon>Pseudomonadota</taxon>
        <taxon>Alphaproteobacteria</taxon>
        <taxon>Rhodobacterales</taxon>
        <taxon>Paracoccaceae</taxon>
        <taxon>Rhabdonatronobacter</taxon>
    </lineage>
</organism>
<comment type="caution">
    <text evidence="2">The sequence shown here is derived from an EMBL/GenBank/DDBJ whole genome shotgun (WGS) entry which is preliminary data.</text>
</comment>
<evidence type="ECO:0000256" key="1">
    <source>
        <dbReference type="SAM" id="Phobius"/>
    </source>
</evidence>
<feature type="transmembrane region" description="Helical" evidence="1">
    <location>
        <begin position="108"/>
        <end position="130"/>
    </location>
</feature>
<name>A0A7Z0I253_9RHOB</name>
<dbReference type="Pfam" id="PF10011">
    <property type="entry name" value="DUF2254"/>
    <property type="match status" value="1"/>
</dbReference>
<feature type="transmembrane region" description="Helical" evidence="1">
    <location>
        <begin position="20"/>
        <end position="40"/>
    </location>
</feature>
<reference evidence="2 3" key="1">
    <citation type="journal article" date="2000" name="Arch. Microbiol.">
        <title>Rhodobaca bogoriensis gen. nov. and sp. nov., an alkaliphilic purple nonsulfur bacterium from African Rift Valley soda lakes.</title>
        <authorList>
            <person name="Milford A.D."/>
            <person name="Achenbach L.A."/>
            <person name="Jung D.O."/>
            <person name="Madigan M.T."/>
        </authorList>
    </citation>
    <scope>NUCLEOTIDE SEQUENCE [LARGE SCALE GENOMIC DNA]</scope>
    <source>
        <strain evidence="2 3">2376</strain>
    </source>
</reference>
<dbReference type="EMBL" id="JACBXS010000051">
    <property type="protein sequence ID" value="NYS26546.1"/>
    <property type="molecule type" value="Genomic_DNA"/>
</dbReference>
<keyword evidence="1" id="KW-0812">Transmembrane</keyword>
<keyword evidence="1" id="KW-1133">Transmembrane helix</keyword>
<keyword evidence="1" id="KW-0472">Membrane</keyword>
<gene>
    <name evidence="2" type="ORF">HUK65_16290</name>
</gene>
<dbReference type="AlphaFoldDB" id="A0A7Z0I253"/>
<accession>A0A7Z0I253</accession>
<keyword evidence="3" id="KW-1185">Reference proteome</keyword>